<dbReference type="Proteomes" id="UP000252519">
    <property type="component" value="Unassembled WGS sequence"/>
</dbReference>
<reference evidence="2 3" key="1">
    <citation type="submission" date="2014-10" db="EMBL/GenBank/DDBJ databases">
        <title>Draft genome of the hookworm Ancylostoma caninum.</title>
        <authorList>
            <person name="Mitreva M."/>
        </authorList>
    </citation>
    <scope>NUCLEOTIDE SEQUENCE [LARGE SCALE GENOMIC DNA]</scope>
    <source>
        <strain evidence="2 3">Baltimore</strain>
    </source>
</reference>
<feature type="region of interest" description="Disordered" evidence="1">
    <location>
        <begin position="377"/>
        <end position="463"/>
    </location>
</feature>
<feature type="compositionally biased region" description="Basic and acidic residues" evidence="1">
    <location>
        <begin position="87"/>
        <end position="98"/>
    </location>
</feature>
<keyword evidence="3" id="KW-1185">Reference proteome</keyword>
<organism evidence="2 3">
    <name type="scientific">Ancylostoma caninum</name>
    <name type="common">Dog hookworm</name>
    <dbReference type="NCBI Taxonomy" id="29170"/>
    <lineage>
        <taxon>Eukaryota</taxon>
        <taxon>Metazoa</taxon>
        <taxon>Ecdysozoa</taxon>
        <taxon>Nematoda</taxon>
        <taxon>Chromadorea</taxon>
        <taxon>Rhabditida</taxon>
        <taxon>Rhabditina</taxon>
        <taxon>Rhabditomorpha</taxon>
        <taxon>Strongyloidea</taxon>
        <taxon>Ancylostomatidae</taxon>
        <taxon>Ancylostomatinae</taxon>
        <taxon>Ancylostoma</taxon>
    </lineage>
</organism>
<accession>A0A368H239</accession>
<feature type="region of interest" description="Disordered" evidence="1">
    <location>
        <begin position="1"/>
        <end position="98"/>
    </location>
</feature>
<dbReference type="EMBL" id="JOJR01000021">
    <property type="protein sequence ID" value="RCN50664.1"/>
    <property type="molecule type" value="Genomic_DNA"/>
</dbReference>
<dbReference type="AlphaFoldDB" id="A0A368H239"/>
<name>A0A368H239_ANCCA</name>
<proteinExistence type="predicted"/>
<dbReference type="STRING" id="29170.A0A368H239"/>
<comment type="caution">
    <text evidence="2">The sequence shown here is derived from an EMBL/GenBank/DDBJ whole genome shotgun (WGS) entry which is preliminary data.</text>
</comment>
<evidence type="ECO:0000313" key="3">
    <source>
        <dbReference type="Proteomes" id="UP000252519"/>
    </source>
</evidence>
<feature type="compositionally biased region" description="Basic and acidic residues" evidence="1">
    <location>
        <begin position="15"/>
        <end position="36"/>
    </location>
</feature>
<dbReference type="Pfam" id="PF05867">
    <property type="entry name" value="DUF851"/>
    <property type="match status" value="1"/>
</dbReference>
<evidence type="ECO:0000313" key="2">
    <source>
        <dbReference type="EMBL" id="RCN50664.1"/>
    </source>
</evidence>
<feature type="compositionally biased region" description="Polar residues" evidence="1">
    <location>
        <begin position="37"/>
        <end position="47"/>
    </location>
</feature>
<protein>
    <submittedName>
        <fullName evidence="2">Uncharacterized protein</fullName>
    </submittedName>
</protein>
<feature type="compositionally biased region" description="Polar residues" evidence="1">
    <location>
        <begin position="66"/>
        <end position="83"/>
    </location>
</feature>
<dbReference type="OrthoDB" id="5867859at2759"/>
<dbReference type="InterPro" id="IPR008569">
    <property type="entry name" value="DUF851"/>
</dbReference>
<sequence length="463" mass="51768">MARKIGMDMMEENEDLLKPFRPLKKEEQGAMEDQPKAQRTTDSSNTEDLPKPCRGNRKGNHESESRSTPQSATSEITPSQSAISGKVNEKSDGGSQMQERRIDYGEIDVSLRVQSVKDNQNHTSAEPPVPDDTQSAVRSVSAVSVFDDLSQSSLRRLRNMSERAVRKVKTFVSRPIKEATMRRFVHKVEARKQAEMTGQIMSCGRGPDMSIKSVINAAPSSRYGDLPSGNWLVYGNKNNNGKLMINDEPFWTLQKKPTEADLEESGTEDDMQLNADTALEVYEGKTKLENMPAIPIILDPFNELSELKRRDDLFYTKAVLFGNSIRSMINLCDNSTKVTPAVRRRGQAQVTFREPEAMYSYSRERFAVTRKVPFKPGLASSRRISRRQRKKRTPAKAGMSGVGGSTPSDNKNGKPAKKSKRLGERLVQAVLDNRDGGEVKENEENQDNKSPQQLEVDAPVQIG</sequence>
<feature type="compositionally biased region" description="Basic residues" evidence="1">
    <location>
        <begin position="383"/>
        <end position="394"/>
    </location>
</feature>
<gene>
    <name evidence="2" type="ORF">ANCCAN_03277</name>
</gene>
<evidence type="ECO:0000256" key="1">
    <source>
        <dbReference type="SAM" id="MobiDB-lite"/>
    </source>
</evidence>
<feature type="compositionally biased region" description="Basic and acidic residues" evidence="1">
    <location>
        <begin position="432"/>
        <end position="447"/>
    </location>
</feature>